<dbReference type="SUPFAM" id="SSF53474">
    <property type="entry name" value="alpha/beta-Hydrolases"/>
    <property type="match status" value="1"/>
</dbReference>
<proteinExistence type="predicted"/>
<dbReference type="EMBL" id="BOOJ01000032">
    <property type="protein sequence ID" value="GIH93397.1"/>
    <property type="molecule type" value="Genomic_DNA"/>
</dbReference>
<accession>A0A8J3SFJ4</accession>
<dbReference type="InterPro" id="IPR000073">
    <property type="entry name" value="AB_hydrolase_1"/>
</dbReference>
<dbReference type="InterPro" id="IPR029058">
    <property type="entry name" value="AB_hydrolase_fold"/>
</dbReference>
<gene>
    <name evidence="2" type="ORF">Psi01_40270</name>
</gene>
<dbReference type="PRINTS" id="PR00111">
    <property type="entry name" value="ABHYDROLASE"/>
</dbReference>
<dbReference type="AlphaFoldDB" id="A0A8J3SFJ4"/>
<dbReference type="PANTHER" id="PTHR43798:SF33">
    <property type="entry name" value="HYDROLASE, PUTATIVE (AFU_ORTHOLOGUE AFUA_2G14860)-RELATED"/>
    <property type="match status" value="1"/>
</dbReference>
<name>A0A8J3SFJ4_9ACTN</name>
<dbReference type="Gene3D" id="3.40.50.1820">
    <property type="entry name" value="alpha/beta hydrolase"/>
    <property type="match status" value="1"/>
</dbReference>
<reference evidence="2 3" key="1">
    <citation type="submission" date="2021-01" db="EMBL/GenBank/DDBJ databases">
        <title>Whole genome shotgun sequence of Planobispora siamensis NBRC 107568.</title>
        <authorList>
            <person name="Komaki H."/>
            <person name="Tamura T."/>
        </authorList>
    </citation>
    <scope>NUCLEOTIDE SEQUENCE [LARGE SCALE GENOMIC DNA]</scope>
    <source>
        <strain evidence="2 3">NBRC 107568</strain>
    </source>
</reference>
<protein>
    <submittedName>
        <fullName evidence="2">Hydrolase</fullName>
    </submittedName>
</protein>
<feature type="domain" description="AB hydrolase-1" evidence="1">
    <location>
        <begin position="43"/>
        <end position="308"/>
    </location>
</feature>
<organism evidence="2 3">
    <name type="scientific">Planobispora siamensis</name>
    <dbReference type="NCBI Taxonomy" id="936338"/>
    <lineage>
        <taxon>Bacteria</taxon>
        <taxon>Bacillati</taxon>
        <taxon>Actinomycetota</taxon>
        <taxon>Actinomycetes</taxon>
        <taxon>Streptosporangiales</taxon>
        <taxon>Streptosporangiaceae</taxon>
        <taxon>Planobispora</taxon>
    </lineage>
</organism>
<dbReference type="InterPro" id="IPR050266">
    <property type="entry name" value="AB_hydrolase_sf"/>
</dbReference>
<evidence type="ECO:0000259" key="1">
    <source>
        <dbReference type="Pfam" id="PF12697"/>
    </source>
</evidence>
<dbReference type="Proteomes" id="UP000619788">
    <property type="component" value="Unassembled WGS sequence"/>
</dbReference>
<sequence length="314" mass="33774">MRYADWGERSPRWAGIRSRVIDVSGTGVHYLSAGQDRGGPVHLLIHPMAGSASMWMDTVAELGSRVPVIAPDLPGSVVGHTGSPHPRAARAELNARFLRVFTGRLGLKATVTHGWSMGGLVAVRFAASSPDRVGRLVLACPTLPGPIPPDEAAFWRFAGRPLLVVGPVLLRGVLRLAGRRMIEMKLRAYAGPGTRPGGSSADDLGRLSPEMRDLLMDELRATDPRRLGDAVPALASVISSLYVERDAVHRTIGRLGMPTLLLAGARDELVTTATVEDLLARRPDWAHRVFPSAGHLLPLSEPRDYVAAVTGWLD</sequence>
<dbReference type="RefSeq" id="WP_204065557.1">
    <property type="nucleotide sequence ID" value="NZ_BOOJ01000032.1"/>
</dbReference>
<dbReference type="GO" id="GO:0016787">
    <property type="term" value="F:hydrolase activity"/>
    <property type="evidence" value="ECO:0007669"/>
    <property type="project" value="UniProtKB-KW"/>
</dbReference>
<keyword evidence="2" id="KW-0378">Hydrolase</keyword>
<evidence type="ECO:0000313" key="2">
    <source>
        <dbReference type="EMBL" id="GIH93397.1"/>
    </source>
</evidence>
<comment type="caution">
    <text evidence="2">The sequence shown here is derived from an EMBL/GenBank/DDBJ whole genome shotgun (WGS) entry which is preliminary data.</text>
</comment>
<dbReference type="GO" id="GO:0016020">
    <property type="term" value="C:membrane"/>
    <property type="evidence" value="ECO:0007669"/>
    <property type="project" value="TreeGrafter"/>
</dbReference>
<keyword evidence="3" id="KW-1185">Reference proteome</keyword>
<dbReference type="PANTHER" id="PTHR43798">
    <property type="entry name" value="MONOACYLGLYCEROL LIPASE"/>
    <property type="match status" value="1"/>
</dbReference>
<evidence type="ECO:0000313" key="3">
    <source>
        <dbReference type="Proteomes" id="UP000619788"/>
    </source>
</evidence>
<dbReference type="Pfam" id="PF12697">
    <property type="entry name" value="Abhydrolase_6"/>
    <property type="match status" value="1"/>
</dbReference>